<gene>
    <name evidence="2" type="ORF">DFR70_108150</name>
</gene>
<comment type="caution">
    <text evidence="2">The sequence shown here is derived from an EMBL/GenBank/DDBJ whole genome shotgun (WGS) entry which is preliminary data.</text>
</comment>
<dbReference type="AlphaFoldDB" id="A0A318KA67"/>
<evidence type="ECO:0000256" key="1">
    <source>
        <dbReference type="SAM" id="Phobius"/>
    </source>
</evidence>
<dbReference type="Proteomes" id="UP000247569">
    <property type="component" value="Unassembled WGS sequence"/>
</dbReference>
<organism evidence="2 3">
    <name type="scientific">Nocardia tenerifensis</name>
    <dbReference type="NCBI Taxonomy" id="228006"/>
    <lineage>
        <taxon>Bacteria</taxon>
        <taxon>Bacillati</taxon>
        <taxon>Actinomycetota</taxon>
        <taxon>Actinomycetes</taxon>
        <taxon>Mycobacteriales</taxon>
        <taxon>Nocardiaceae</taxon>
        <taxon>Nocardia</taxon>
    </lineage>
</organism>
<dbReference type="EMBL" id="QJKF01000008">
    <property type="protein sequence ID" value="PXX61592.1"/>
    <property type="molecule type" value="Genomic_DNA"/>
</dbReference>
<accession>A0A318KA67</accession>
<reference evidence="2 3" key="1">
    <citation type="submission" date="2018-05" db="EMBL/GenBank/DDBJ databases">
        <title>Genomic Encyclopedia of Type Strains, Phase IV (KMG-IV): sequencing the most valuable type-strain genomes for metagenomic binning, comparative biology and taxonomic classification.</title>
        <authorList>
            <person name="Goeker M."/>
        </authorList>
    </citation>
    <scope>NUCLEOTIDE SEQUENCE [LARGE SCALE GENOMIC DNA]</scope>
    <source>
        <strain evidence="2 3">DSM 44704</strain>
    </source>
</reference>
<protein>
    <submittedName>
        <fullName evidence="2">Uncharacterized protein</fullName>
    </submittedName>
</protein>
<proteinExistence type="predicted"/>
<evidence type="ECO:0000313" key="3">
    <source>
        <dbReference type="Proteomes" id="UP000247569"/>
    </source>
</evidence>
<feature type="transmembrane region" description="Helical" evidence="1">
    <location>
        <begin position="21"/>
        <end position="40"/>
    </location>
</feature>
<keyword evidence="1" id="KW-1133">Transmembrane helix</keyword>
<evidence type="ECO:0000313" key="2">
    <source>
        <dbReference type="EMBL" id="PXX61592.1"/>
    </source>
</evidence>
<keyword evidence="1" id="KW-0472">Membrane</keyword>
<sequence length="58" mass="6310">MVGLCRRGRGSATTGDEVSRYLIGAVPMSMILYLLLLPFVGDEAARQLAIQFRLGPDN</sequence>
<keyword evidence="3" id="KW-1185">Reference proteome</keyword>
<name>A0A318KA67_9NOCA</name>
<keyword evidence="1" id="KW-0812">Transmembrane</keyword>